<reference evidence="2 3" key="1">
    <citation type="submission" date="2020-05" db="EMBL/GenBank/DDBJ databases">
        <title>Identification and distribution of gene clusters putatively required for synthesis of sphingolipid metabolism inhibitors in phylogenetically diverse species of the filamentous fungus Fusarium.</title>
        <authorList>
            <person name="Kim H.-S."/>
            <person name="Busman M."/>
            <person name="Brown D.W."/>
            <person name="Divon H."/>
            <person name="Uhlig S."/>
            <person name="Proctor R.H."/>
        </authorList>
    </citation>
    <scope>NUCLEOTIDE SEQUENCE [LARGE SCALE GENOMIC DNA]</scope>
    <source>
        <strain evidence="2 3">NRRL 13617</strain>
    </source>
</reference>
<feature type="coiled-coil region" evidence="1">
    <location>
        <begin position="8"/>
        <end position="70"/>
    </location>
</feature>
<keyword evidence="3" id="KW-1185">Reference proteome</keyword>
<evidence type="ECO:0000256" key="1">
    <source>
        <dbReference type="SAM" id="Coils"/>
    </source>
</evidence>
<dbReference type="AlphaFoldDB" id="A0A8H5MN55"/>
<evidence type="ECO:0000313" key="3">
    <source>
        <dbReference type="Proteomes" id="UP000582016"/>
    </source>
</evidence>
<evidence type="ECO:0000313" key="2">
    <source>
        <dbReference type="EMBL" id="KAF5534713.1"/>
    </source>
</evidence>
<sequence length="169" mass="18474">MPVSDDEVQALVAEVKNLRVEIDALNKESKTKSVEFDALKKEAGNKSVKIDALEKQSKHHRVEIDALKKIIGALIMEADLGGENVDQSTGIITYDDGNNGGVKFCVPKDYINLFIDDELSVAGFVEKGALLLRSKQPAFLLPEKFFDLFSMAAIEISESLNPSDDSASD</sequence>
<gene>
    <name evidence="2" type="ORF">FPHYL_13374</name>
</gene>
<comment type="caution">
    <text evidence="2">The sequence shown here is derived from an EMBL/GenBank/DDBJ whole genome shotgun (WGS) entry which is preliminary data.</text>
</comment>
<dbReference type="EMBL" id="JAAOAQ010000776">
    <property type="protein sequence ID" value="KAF5534713.1"/>
    <property type="molecule type" value="Genomic_DNA"/>
</dbReference>
<accession>A0A8H5MN55</accession>
<dbReference type="OrthoDB" id="10598999at2759"/>
<keyword evidence="1" id="KW-0175">Coiled coil</keyword>
<name>A0A8H5MN55_9HYPO</name>
<protein>
    <submittedName>
        <fullName evidence="2">Uncharacterized protein</fullName>
    </submittedName>
</protein>
<organism evidence="2 3">
    <name type="scientific">Fusarium phyllophilum</name>
    <dbReference type="NCBI Taxonomy" id="47803"/>
    <lineage>
        <taxon>Eukaryota</taxon>
        <taxon>Fungi</taxon>
        <taxon>Dikarya</taxon>
        <taxon>Ascomycota</taxon>
        <taxon>Pezizomycotina</taxon>
        <taxon>Sordariomycetes</taxon>
        <taxon>Hypocreomycetidae</taxon>
        <taxon>Hypocreales</taxon>
        <taxon>Nectriaceae</taxon>
        <taxon>Fusarium</taxon>
        <taxon>Fusarium fujikuroi species complex</taxon>
    </lineage>
</organism>
<dbReference type="Proteomes" id="UP000582016">
    <property type="component" value="Unassembled WGS sequence"/>
</dbReference>
<proteinExistence type="predicted"/>